<dbReference type="RefSeq" id="WP_109841170.1">
    <property type="nucleotide sequence ID" value="NZ_JAMXLU010000007.1"/>
</dbReference>
<dbReference type="Proteomes" id="UP000297938">
    <property type="component" value="Unassembled WGS sequence"/>
</dbReference>
<dbReference type="AlphaFoldDB" id="A0A2R7ZU59"/>
<evidence type="ECO:0000313" key="1">
    <source>
        <dbReference type="EMBL" id="TFJ28672.1"/>
    </source>
</evidence>
<accession>A0A2R7ZU59</accession>
<evidence type="ECO:0000313" key="2">
    <source>
        <dbReference type="Proteomes" id="UP000297938"/>
    </source>
</evidence>
<organism evidence="1 2">
    <name type="scientific">Carnobacterium divergens</name>
    <name type="common">Lactobacillus divergens</name>
    <dbReference type="NCBI Taxonomy" id="2748"/>
    <lineage>
        <taxon>Bacteria</taxon>
        <taxon>Bacillati</taxon>
        <taxon>Bacillota</taxon>
        <taxon>Bacilli</taxon>
        <taxon>Lactobacillales</taxon>
        <taxon>Carnobacteriaceae</taxon>
        <taxon>Carnobacterium</taxon>
    </lineage>
</organism>
<dbReference type="EMBL" id="NRPP01000007">
    <property type="protein sequence ID" value="TFJ28672.1"/>
    <property type="molecule type" value="Genomic_DNA"/>
</dbReference>
<comment type="caution">
    <text evidence="1">The sequence shown here is derived from an EMBL/GenBank/DDBJ whole genome shotgun (WGS) entry which is preliminary data.</text>
</comment>
<reference evidence="1 2" key="1">
    <citation type="journal article" date="2018" name="Int. J. Food Microbiol.">
        <title>Growth of Carnobacterium spp. isolated from chilled vacuum-packaged meat under relevant acidic conditions.</title>
        <authorList>
            <person name="Zhang P."/>
            <person name="Badoni M."/>
            <person name="Ganzle M."/>
            <person name="Yang X."/>
        </authorList>
    </citation>
    <scope>NUCLEOTIDE SEQUENCE [LARGE SCALE GENOMIC DNA]</scope>
    <source>
        <strain evidence="1 2">B2</strain>
    </source>
</reference>
<name>A0A2R7ZU59_CARDV</name>
<gene>
    <name evidence="1" type="ORF">CKN69_03845</name>
</gene>
<proteinExistence type="predicted"/>
<sequence length="87" mass="9578">MEEFTKNLLKDLQKNLEKISVLAIGGAKIQKSYTSIQDTKKQGETAIESAKKALDSSSKTLGSSIKGQFGTKITKVFEKQQQTLDNI</sequence>
<protein>
    <submittedName>
        <fullName evidence="1">Uncharacterized protein</fullName>
    </submittedName>
</protein>